<feature type="compositionally biased region" description="Low complexity" evidence="1">
    <location>
        <begin position="68"/>
        <end position="105"/>
    </location>
</feature>
<accession>A0A077WLL7</accession>
<dbReference type="EMBL" id="LK023326">
    <property type="protein sequence ID" value="CDS08586.1"/>
    <property type="molecule type" value="Genomic_DNA"/>
</dbReference>
<protein>
    <submittedName>
        <fullName evidence="2">Uncharacterized protein</fullName>
    </submittedName>
</protein>
<organism evidence="2">
    <name type="scientific">Lichtheimia ramosa</name>
    <dbReference type="NCBI Taxonomy" id="688394"/>
    <lineage>
        <taxon>Eukaryota</taxon>
        <taxon>Fungi</taxon>
        <taxon>Fungi incertae sedis</taxon>
        <taxon>Mucoromycota</taxon>
        <taxon>Mucoromycotina</taxon>
        <taxon>Mucoromycetes</taxon>
        <taxon>Mucorales</taxon>
        <taxon>Lichtheimiaceae</taxon>
        <taxon>Lichtheimia</taxon>
    </lineage>
</organism>
<gene>
    <name evidence="2" type="ORF">LRAMOSA09947</name>
</gene>
<evidence type="ECO:0000313" key="2">
    <source>
        <dbReference type="EMBL" id="CDS08586.1"/>
    </source>
</evidence>
<sequence length="153" mass="16962">MDLDTNWCPVCDKAIHPSLESLYCSQECLQYDALQRNPLLGYDFRDFKDFLRPSPSRQQHMQHQSRTPLSLVVAPSSSQQQSPSTAPLSPSSSSIYSNDSSSAESPLVLTPRSQPPILSASPPKLDLGLSYCNYHNQQQTHIANHNHRATAGP</sequence>
<dbReference type="OrthoDB" id="2380640at2759"/>
<feature type="compositionally biased region" description="Polar residues" evidence="1">
    <location>
        <begin position="55"/>
        <end position="67"/>
    </location>
</feature>
<evidence type="ECO:0000256" key="1">
    <source>
        <dbReference type="SAM" id="MobiDB-lite"/>
    </source>
</evidence>
<dbReference type="InterPro" id="IPR024368">
    <property type="entry name" value="Ecl1/2/3"/>
</dbReference>
<reference evidence="2" key="1">
    <citation type="journal article" date="2014" name="Genome Announc.">
        <title>De novo whole-genome sequence and genome annotation of Lichtheimia ramosa.</title>
        <authorList>
            <person name="Linde J."/>
            <person name="Schwartze V."/>
            <person name="Binder U."/>
            <person name="Lass-Florl C."/>
            <person name="Voigt K."/>
            <person name="Horn F."/>
        </authorList>
    </citation>
    <scope>NUCLEOTIDE SEQUENCE</scope>
    <source>
        <strain evidence="2">JMRC FSU:6197</strain>
    </source>
</reference>
<dbReference type="Pfam" id="PF12855">
    <property type="entry name" value="Ecl1"/>
    <property type="match status" value="1"/>
</dbReference>
<feature type="region of interest" description="Disordered" evidence="1">
    <location>
        <begin position="51"/>
        <end position="122"/>
    </location>
</feature>
<name>A0A077WLL7_9FUNG</name>
<dbReference type="AlphaFoldDB" id="A0A077WLL7"/>
<proteinExistence type="predicted"/>